<name>A0A396GF52_MEDTR</name>
<dbReference type="AlphaFoldDB" id="A0A396GF52"/>
<gene>
    <name evidence="1" type="ORF">MtrunA17_Chr8g0349281</name>
</gene>
<reference evidence="2" key="1">
    <citation type="journal article" date="2018" name="Nat. Plants">
        <title>Whole-genome landscape of Medicago truncatula symbiotic genes.</title>
        <authorList>
            <person name="Pecrix Y."/>
            <person name="Staton S.E."/>
            <person name="Sallet E."/>
            <person name="Lelandais-Briere C."/>
            <person name="Moreau S."/>
            <person name="Carrere S."/>
            <person name="Blein T."/>
            <person name="Jardinaud M.F."/>
            <person name="Latrasse D."/>
            <person name="Zouine M."/>
            <person name="Zahm M."/>
            <person name="Kreplak J."/>
            <person name="Mayjonade B."/>
            <person name="Satge C."/>
            <person name="Perez M."/>
            <person name="Cauet S."/>
            <person name="Marande W."/>
            <person name="Chantry-Darmon C."/>
            <person name="Lopez-Roques C."/>
            <person name="Bouchez O."/>
            <person name="Berard A."/>
            <person name="Debelle F."/>
            <person name="Munos S."/>
            <person name="Bendahmane A."/>
            <person name="Berges H."/>
            <person name="Niebel A."/>
            <person name="Buitink J."/>
            <person name="Frugier F."/>
            <person name="Benhamed M."/>
            <person name="Crespi M."/>
            <person name="Gouzy J."/>
            <person name="Gamas P."/>
        </authorList>
    </citation>
    <scope>NUCLEOTIDE SEQUENCE [LARGE SCALE GENOMIC DNA]</scope>
    <source>
        <strain evidence="2">cv. Jemalong A17</strain>
    </source>
</reference>
<sequence>MKMKVKVKVKVELLKLSPVKMKADGGDFAPVQFHHRLKPNTHATFSLKLTTQQKNVRNNKNEIINRRRIELKEGGIGGTRGCYSLTHHQNWWNLNTNQSRRRWSNSMVLRFELGLCCCETQETFA</sequence>
<dbReference type="EMBL" id="PSQE01000008">
    <property type="protein sequence ID" value="RHN39932.1"/>
    <property type="molecule type" value="Genomic_DNA"/>
</dbReference>
<evidence type="ECO:0000313" key="1">
    <source>
        <dbReference type="EMBL" id="RHN39932.1"/>
    </source>
</evidence>
<organism evidence="1 2">
    <name type="scientific">Medicago truncatula</name>
    <name type="common">Barrel medic</name>
    <name type="synonym">Medicago tribuloides</name>
    <dbReference type="NCBI Taxonomy" id="3880"/>
    <lineage>
        <taxon>Eukaryota</taxon>
        <taxon>Viridiplantae</taxon>
        <taxon>Streptophyta</taxon>
        <taxon>Embryophyta</taxon>
        <taxon>Tracheophyta</taxon>
        <taxon>Spermatophyta</taxon>
        <taxon>Magnoliopsida</taxon>
        <taxon>eudicotyledons</taxon>
        <taxon>Gunneridae</taxon>
        <taxon>Pentapetalae</taxon>
        <taxon>rosids</taxon>
        <taxon>fabids</taxon>
        <taxon>Fabales</taxon>
        <taxon>Fabaceae</taxon>
        <taxon>Papilionoideae</taxon>
        <taxon>50 kb inversion clade</taxon>
        <taxon>NPAAA clade</taxon>
        <taxon>Hologalegina</taxon>
        <taxon>IRL clade</taxon>
        <taxon>Trifolieae</taxon>
        <taxon>Medicago</taxon>
    </lineage>
</organism>
<evidence type="ECO:0000313" key="2">
    <source>
        <dbReference type="Proteomes" id="UP000265566"/>
    </source>
</evidence>
<proteinExistence type="predicted"/>
<protein>
    <submittedName>
        <fullName evidence="1">Uncharacterized protein</fullName>
    </submittedName>
</protein>
<dbReference type="Gramene" id="rna46016">
    <property type="protein sequence ID" value="RHN39932.1"/>
    <property type="gene ID" value="gene46016"/>
</dbReference>
<comment type="caution">
    <text evidence="1">The sequence shown here is derived from an EMBL/GenBank/DDBJ whole genome shotgun (WGS) entry which is preliminary data.</text>
</comment>
<accession>A0A396GF52</accession>
<dbReference type="Proteomes" id="UP000265566">
    <property type="component" value="Chromosome 8"/>
</dbReference>